<feature type="compositionally biased region" description="Polar residues" evidence="1">
    <location>
        <begin position="109"/>
        <end position="121"/>
    </location>
</feature>
<organism evidence="2 3">
    <name type="scientific">Nonomuraea polychroma</name>
    <dbReference type="NCBI Taxonomy" id="46176"/>
    <lineage>
        <taxon>Bacteria</taxon>
        <taxon>Bacillati</taxon>
        <taxon>Actinomycetota</taxon>
        <taxon>Actinomycetes</taxon>
        <taxon>Streptosporangiales</taxon>
        <taxon>Streptosporangiaceae</taxon>
        <taxon>Nonomuraea</taxon>
    </lineage>
</organism>
<dbReference type="AlphaFoldDB" id="A0A438M226"/>
<reference evidence="2 3" key="1">
    <citation type="submission" date="2019-01" db="EMBL/GenBank/DDBJ databases">
        <title>Sequencing the genomes of 1000 actinobacteria strains.</title>
        <authorList>
            <person name="Klenk H.-P."/>
        </authorList>
    </citation>
    <scope>NUCLEOTIDE SEQUENCE [LARGE SCALE GENOMIC DNA]</scope>
    <source>
        <strain evidence="2 3">DSM 43925</strain>
    </source>
</reference>
<name>A0A438M226_9ACTN</name>
<evidence type="ECO:0000313" key="3">
    <source>
        <dbReference type="Proteomes" id="UP000284824"/>
    </source>
</evidence>
<gene>
    <name evidence="2" type="ORF">EDD27_1932</name>
</gene>
<protein>
    <submittedName>
        <fullName evidence="2">Uncharacterized protein</fullName>
    </submittedName>
</protein>
<keyword evidence="3" id="KW-1185">Reference proteome</keyword>
<evidence type="ECO:0000313" key="2">
    <source>
        <dbReference type="EMBL" id="RVX39573.1"/>
    </source>
</evidence>
<dbReference type="Proteomes" id="UP000284824">
    <property type="component" value="Unassembled WGS sequence"/>
</dbReference>
<evidence type="ECO:0000256" key="1">
    <source>
        <dbReference type="SAM" id="MobiDB-lite"/>
    </source>
</evidence>
<comment type="caution">
    <text evidence="2">The sequence shown here is derived from an EMBL/GenBank/DDBJ whole genome shotgun (WGS) entry which is preliminary data.</text>
</comment>
<proteinExistence type="predicted"/>
<feature type="region of interest" description="Disordered" evidence="1">
    <location>
        <begin position="87"/>
        <end position="121"/>
    </location>
</feature>
<sequence length="121" mass="12253">MVVPARRRLRTSGGTAAIRARRPAAVIATRKAATSLAADLGARDTAAQATHARDTAAQARNVTAREPATRYVAAVQACVIRPRAAALGTGSGSSAGHHSPVDPIRLPTPNVTPAASAPTTS</sequence>
<accession>A0A438M226</accession>
<feature type="compositionally biased region" description="Low complexity" evidence="1">
    <location>
        <begin position="87"/>
        <end position="98"/>
    </location>
</feature>
<dbReference type="EMBL" id="SAUN01000001">
    <property type="protein sequence ID" value="RVX39573.1"/>
    <property type="molecule type" value="Genomic_DNA"/>
</dbReference>